<accession>A0AAE0CFF2</accession>
<dbReference type="AlphaFoldDB" id="A0AAE0CFF2"/>
<dbReference type="Proteomes" id="UP001190700">
    <property type="component" value="Unassembled WGS sequence"/>
</dbReference>
<keyword evidence="2" id="KW-1185">Reference proteome</keyword>
<evidence type="ECO:0000313" key="1">
    <source>
        <dbReference type="EMBL" id="KAK3254042.1"/>
    </source>
</evidence>
<protein>
    <submittedName>
        <fullName evidence="1">Uncharacterized protein</fullName>
    </submittedName>
</protein>
<proteinExistence type="predicted"/>
<evidence type="ECO:0000313" key="2">
    <source>
        <dbReference type="Proteomes" id="UP001190700"/>
    </source>
</evidence>
<name>A0AAE0CFF2_9CHLO</name>
<comment type="caution">
    <text evidence="1">The sequence shown here is derived from an EMBL/GenBank/DDBJ whole genome shotgun (WGS) entry which is preliminary data.</text>
</comment>
<gene>
    <name evidence="1" type="ORF">CYMTET_36730</name>
</gene>
<dbReference type="EMBL" id="LGRX02024252">
    <property type="protein sequence ID" value="KAK3254042.1"/>
    <property type="molecule type" value="Genomic_DNA"/>
</dbReference>
<sequence length="134" mass="15392">MDRVTFVDHFIKFYPGKEQVDMSVEVSVPGTWFSNMSAEEKRKHFTAVAVEFDPLRVFGHGSAGKKAPAIRFQVIEDVEEDPDHPGYWMKLDTWNRYRHDTYKEDRAAEANFIPPGRSLALVVAPDEEGEVRYG</sequence>
<reference evidence="1 2" key="1">
    <citation type="journal article" date="2015" name="Genome Biol. Evol.">
        <title>Comparative Genomics of a Bacterivorous Green Alga Reveals Evolutionary Causalities and Consequences of Phago-Mixotrophic Mode of Nutrition.</title>
        <authorList>
            <person name="Burns J.A."/>
            <person name="Paasch A."/>
            <person name="Narechania A."/>
            <person name="Kim E."/>
        </authorList>
    </citation>
    <scope>NUCLEOTIDE SEQUENCE [LARGE SCALE GENOMIC DNA]</scope>
    <source>
        <strain evidence="1 2">PLY_AMNH</strain>
    </source>
</reference>
<organism evidence="1 2">
    <name type="scientific">Cymbomonas tetramitiformis</name>
    <dbReference type="NCBI Taxonomy" id="36881"/>
    <lineage>
        <taxon>Eukaryota</taxon>
        <taxon>Viridiplantae</taxon>
        <taxon>Chlorophyta</taxon>
        <taxon>Pyramimonadophyceae</taxon>
        <taxon>Pyramimonadales</taxon>
        <taxon>Pyramimonadaceae</taxon>
        <taxon>Cymbomonas</taxon>
    </lineage>
</organism>